<dbReference type="Proteomes" id="UP000218334">
    <property type="component" value="Unassembled WGS sequence"/>
</dbReference>
<reference evidence="3" key="1">
    <citation type="journal article" date="2017" name="Nat. Ecol. Evol.">
        <title>Genome expansion and lineage-specific genetic innovations in the forest pathogenic fungi Armillaria.</title>
        <authorList>
            <person name="Sipos G."/>
            <person name="Prasanna A.N."/>
            <person name="Walter M.C."/>
            <person name="O'Connor E."/>
            <person name="Balint B."/>
            <person name="Krizsan K."/>
            <person name="Kiss B."/>
            <person name="Hess J."/>
            <person name="Varga T."/>
            <person name="Slot J."/>
            <person name="Riley R."/>
            <person name="Boka B."/>
            <person name="Rigling D."/>
            <person name="Barry K."/>
            <person name="Lee J."/>
            <person name="Mihaltcheva S."/>
            <person name="LaButti K."/>
            <person name="Lipzen A."/>
            <person name="Waldron R."/>
            <person name="Moloney N.M."/>
            <person name="Sperisen C."/>
            <person name="Kredics L."/>
            <person name="Vagvoelgyi C."/>
            <person name="Patrignani A."/>
            <person name="Fitzpatrick D."/>
            <person name="Nagy I."/>
            <person name="Doyle S."/>
            <person name="Anderson J.B."/>
            <person name="Grigoriev I.V."/>
            <person name="Gueldener U."/>
            <person name="Muensterkoetter M."/>
            <person name="Nagy L.G."/>
        </authorList>
    </citation>
    <scope>NUCLEOTIDE SEQUENCE [LARGE SCALE GENOMIC DNA]</scope>
    <source>
        <strain evidence="3">28-4</strain>
    </source>
</reference>
<dbReference type="EMBL" id="KZ293430">
    <property type="protein sequence ID" value="PBK68985.1"/>
    <property type="molecule type" value="Genomic_DNA"/>
</dbReference>
<evidence type="ECO:0000313" key="3">
    <source>
        <dbReference type="Proteomes" id="UP000218334"/>
    </source>
</evidence>
<accession>A0A2H3BDN8</accession>
<feature type="region of interest" description="Disordered" evidence="1">
    <location>
        <begin position="1"/>
        <end position="25"/>
    </location>
</feature>
<gene>
    <name evidence="2" type="ORF">ARMSODRAFT_957297</name>
</gene>
<dbReference type="AlphaFoldDB" id="A0A2H3BDN8"/>
<keyword evidence="3" id="KW-1185">Reference proteome</keyword>
<feature type="compositionally biased region" description="Polar residues" evidence="1">
    <location>
        <begin position="1"/>
        <end position="21"/>
    </location>
</feature>
<evidence type="ECO:0000256" key="1">
    <source>
        <dbReference type="SAM" id="MobiDB-lite"/>
    </source>
</evidence>
<evidence type="ECO:0000313" key="2">
    <source>
        <dbReference type="EMBL" id="PBK68985.1"/>
    </source>
</evidence>
<organism evidence="2 3">
    <name type="scientific">Armillaria solidipes</name>
    <dbReference type="NCBI Taxonomy" id="1076256"/>
    <lineage>
        <taxon>Eukaryota</taxon>
        <taxon>Fungi</taxon>
        <taxon>Dikarya</taxon>
        <taxon>Basidiomycota</taxon>
        <taxon>Agaricomycotina</taxon>
        <taxon>Agaricomycetes</taxon>
        <taxon>Agaricomycetidae</taxon>
        <taxon>Agaricales</taxon>
        <taxon>Marasmiineae</taxon>
        <taxon>Physalacriaceae</taxon>
        <taxon>Armillaria</taxon>
    </lineage>
</organism>
<proteinExistence type="predicted"/>
<protein>
    <submittedName>
        <fullName evidence="2">Uncharacterized protein</fullName>
    </submittedName>
</protein>
<name>A0A2H3BDN8_9AGAR</name>
<sequence length="168" mass="18327">MAKLTGNSATSSYRFPQTHDGQMNPKVQRYDVDNQAEDAASASDAGIRGPMELQHSDLETDDDTSIVQNSPGLADLTGIARSFQPQTELLNPCAKINEFILNTVCFHPGDSQLVLTPHLQHPHVNVAITHSDEWSSALSQGDDSDVLPRVLSDYMVIVRNGVAMLEAR</sequence>